<dbReference type="AlphaFoldDB" id="A0A927RIP9"/>
<dbReference type="RefSeq" id="WP_192750554.1">
    <property type="nucleotide sequence ID" value="NZ_BAABJL010000245.1"/>
</dbReference>
<organism evidence="1 2">
    <name type="scientific">Actinopolymorpha pittospori</name>
    <dbReference type="NCBI Taxonomy" id="648752"/>
    <lineage>
        <taxon>Bacteria</taxon>
        <taxon>Bacillati</taxon>
        <taxon>Actinomycetota</taxon>
        <taxon>Actinomycetes</taxon>
        <taxon>Propionibacteriales</taxon>
        <taxon>Actinopolymorphaceae</taxon>
        <taxon>Actinopolymorpha</taxon>
    </lineage>
</organism>
<evidence type="ECO:0000313" key="1">
    <source>
        <dbReference type="EMBL" id="MBE1606421.1"/>
    </source>
</evidence>
<dbReference type="Proteomes" id="UP000638648">
    <property type="component" value="Unassembled WGS sequence"/>
</dbReference>
<proteinExistence type="predicted"/>
<gene>
    <name evidence="1" type="ORF">HEB94_003269</name>
</gene>
<name>A0A927RIP9_9ACTN</name>
<accession>A0A927RIP9</accession>
<keyword evidence="2" id="KW-1185">Reference proteome</keyword>
<sequence>MAGTLYHYVLSVQWQQGNGLRSITNSGHVDRAPGGDRFKVFQDLLQHVVRVNAIPTTPVVLFYSLEKED</sequence>
<evidence type="ECO:0000313" key="2">
    <source>
        <dbReference type="Proteomes" id="UP000638648"/>
    </source>
</evidence>
<protein>
    <submittedName>
        <fullName evidence="1">Uncharacterized protein</fullName>
    </submittedName>
</protein>
<reference evidence="1" key="1">
    <citation type="submission" date="2020-10" db="EMBL/GenBank/DDBJ databases">
        <title>Sequencing the genomes of 1000 actinobacteria strains.</title>
        <authorList>
            <person name="Klenk H.-P."/>
        </authorList>
    </citation>
    <scope>NUCLEOTIDE SEQUENCE</scope>
    <source>
        <strain evidence="1">DSM 45354</strain>
    </source>
</reference>
<dbReference type="EMBL" id="JADBEM010000001">
    <property type="protein sequence ID" value="MBE1606421.1"/>
    <property type="molecule type" value="Genomic_DNA"/>
</dbReference>
<comment type="caution">
    <text evidence="1">The sequence shown here is derived from an EMBL/GenBank/DDBJ whole genome shotgun (WGS) entry which is preliminary data.</text>
</comment>